<comment type="caution">
    <text evidence="1">The sequence shown here is derived from an EMBL/GenBank/DDBJ whole genome shotgun (WGS) entry which is preliminary data.</text>
</comment>
<dbReference type="EMBL" id="JAKKPZ010000021">
    <property type="protein sequence ID" value="KAI1711626.1"/>
    <property type="molecule type" value="Genomic_DNA"/>
</dbReference>
<evidence type="ECO:0000313" key="1">
    <source>
        <dbReference type="EMBL" id="KAI1711626.1"/>
    </source>
</evidence>
<evidence type="ECO:0000313" key="2">
    <source>
        <dbReference type="Proteomes" id="UP001201812"/>
    </source>
</evidence>
<keyword evidence="2" id="KW-1185">Reference proteome</keyword>
<accession>A0AAD4R2K3</accession>
<sequence length="228" mass="26011">MSNYASQTHLSHSFFRLGLVLTLSTTAVFASLKGGLNKAFIITGVTYRMTSLTRFCSPRDGTRHQINGIIHHLRPLPTSVAQRDVNDLQDEVCRHYEDNPNWDSFKVAEYIAEYFNEDGTLNKAIKEKYDREEKMNDVMYFVFQKAAGVLQNDELKEYMLASIGVLAINHVPSTRPAEEMKMPDGKIHIIPATENKKKTYVAEKLVRIFDLLIERELANMARPKKGKA</sequence>
<dbReference type="Proteomes" id="UP001201812">
    <property type="component" value="Unassembled WGS sequence"/>
</dbReference>
<reference evidence="1" key="1">
    <citation type="submission" date="2022-01" db="EMBL/GenBank/DDBJ databases">
        <title>Genome Sequence Resource for Two Populations of Ditylenchus destructor, the Migratory Endoparasitic Phytonematode.</title>
        <authorList>
            <person name="Zhang H."/>
            <person name="Lin R."/>
            <person name="Xie B."/>
        </authorList>
    </citation>
    <scope>NUCLEOTIDE SEQUENCE</scope>
    <source>
        <strain evidence="1">BazhouSP</strain>
    </source>
</reference>
<proteinExistence type="predicted"/>
<dbReference type="AlphaFoldDB" id="A0AAD4R2K3"/>
<protein>
    <submittedName>
        <fullName evidence="1">Uncharacterized protein</fullName>
    </submittedName>
</protein>
<gene>
    <name evidence="1" type="ORF">DdX_10088</name>
</gene>
<organism evidence="1 2">
    <name type="scientific">Ditylenchus destructor</name>
    <dbReference type="NCBI Taxonomy" id="166010"/>
    <lineage>
        <taxon>Eukaryota</taxon>
        <taxon>Metazoa</taxon>
        <taxon>Ecdysozoa</taxon>
        <taxon>Nematoda</taxon>
        <taxon>Chromadorea</taxon>
        <taxon>Rhabditida</taxon>
        <taxon>Tylenchina</taxon>
        <taxon>Tylenchomorpha</taxon>
        <taxon>Sphaerularioidea</taxon>
        <taxon>Anguinidae</taxon>
        <taxon>Anguininae</taxon>
        <taxon>Ditylenchus</taxon>
    </lineage>
</organism>
<name>A0AAD4R2K3_9BILA</name>